<dbReference type="PANTHER" id="PTHR23255">
    <property type="entry name" value="TRANSFORMING GROWTH FACTOR-BETA RECEPTOR TYPE I AND II"/>
    <property type="match status" value="1"/>
</dbReference>
<dbReference type="InterPro" id="IPR011009">
    <property type="entry name" value="Kinase-like_dom_sf"/>
</dbReference>
<dbReference type="AlphaFoldDB" id="A0A238BJY9"/>
<dbReference type="GO" id="GO:0071363">
    <property type="term" value="P:cellular response to growth factor stimulus"/>
    <property type="evidence" value="ECO:0007669"/>
    <property type="project" value="TreeGrafter"/>
</dbReference>
<gene>
    <name evidence="11" type="ORF">X798_07258</name>
</gene>
<evidence type="ECO:0000256" key="9">
    <source>
        <dbReference type="ARBA" id="ARBA00023136"/>
    </source>
</evidence>
<proteinExistence type="predicted"/>
<keyword evidence="6" id="KW-0418">Kinase</keyword>
<dbReference type="GO" id="GO:0005886">
    <property type="term" value="C:plasma membrane"/>
    <property type="evidence" value="ECO:0007669"/>
    <property type="project" value="TreeGrafter"/>
</dbReference>
<dbReference type="GO" id="GO:0043235">
    <property type="term" value="C:receptor complex"/>
    <property type="evidence" value="ECO:0007669"/>
    <property type="project" value="TreeGrafter"/>
</dbReference>
<dbReference type="EMBL" id="KZ270435">
    <property type="protein sequence ID" value="OZC05769.1"/>
    <property type="molecule type" value="Genomic_DNA"/>
</dbReference>
<keyword evidence="10" id="KW-0675">Receptor</keyword>
<protein>
    <recommendedName>
        <fullName evidence="13">Receptor protein serine/threonine kinase</fullName>
    </recommendedName>
</protein>
<keyword evidence="9" id="KW-0472">Membrane</keyword>
<organism evidence="11 12">
    <name type="scientific">Onchocerca flexuosa</name>
    <dbReference type="NCBI Taxonomy" id="387005"/>
    <lineage>
        <taxon>Eukaryota</taxon>
        <taxon>Metazoa</taxon>
        <taxon>Ecdysozoa</taxon>
        <taxon>Nematoda</taxon>
        <taxon>Chromadorea</taxon>
        <taxon>Rhabditida</taxon>
        <taxon>Spirurina</taxon>
        <taxon>Spiruromorpha</taxon>
        <taxon>Filarioidea</taxon>
        <taxon>Onchocercidae</taxon>
        <taxon>Onchocerca</taxon>
    </lineage>
</organism>
<dbReference type="Proteomes" id="UP000242913">
    <property type="component" value="Unassembled WGS sequence"/>
</dbReference>
<evidence type="ECO:0000256" key="1">
    <source>
        <dbReference type="ARBA" id="ARBA00004479"/>
    </source>
</evidence>
<evidence type="ECO:0000256" key="8">
    <source>
        <dbReference type="ARBA" id="ARBA00022989"/>
    </source>
</evidence>
<sequence length="105" mass="12344">MYAIGLIIWEIMWRCGNQEKVRPFELPYFDCVGRDPTMEEMKLCVCVQKRRPIIQEHWLGDKVMGGVLQMMQECWTESPVCRLTAMNVRKAVDRHAASIGWKVRN</sequence>
<keyword evidence="8" id="KW-1133">Transmembrane helix</keyword>
<evidence type="ECO:0000256" key="10">
    <source>
        <dbReference type="ARBA" id="ARBA00023170"/>
    </source>
</evidence>
<comment type="subcellular location">
    <subcellularLocation>
        <location evidence="1">Membrane</location>
        <topology evidence="1">Single-pass type I membrane protein</topology>
    </subcellularLocation>
</comment>
<dbReference type="OrthoDB" id="69842at2759"/>
<dbReference type="Gene3D" id="1.10.510.10">
    <property type="entry name" value="Transferase(Phosphotransferase) domain 1"/>
    <property type="match status" value="1"/>
</dbReference>
<evidence type="ECO:0000313" key="11">
    <source>
        <dbReference type="EMBL" id="OZC05769.1"/>
    </source>
</evidence>
<keyword evidence="3" id="KW-0808">Transferase</keyword>
<reference evidence="11 12" key="1">
    <citation type="submission" date="2015-12" db="EMBL/GenBank/DDBJ databases">
        <title>Draft genome of the nematode, Onchocerca flexuosa.</title>
        <authorList>
            <person name="Mitreva M."/>
        </authorList>
    </citation>
    <scope>NUCLEOTIDE SEQUENCE [LARGE SCALE GENOMIC DNA]</scope>
    <source>
        <strain evidence="11">Red Deer</strain>
    </source>
</reference>
<dbReference type="PANTHER" id="PTHR23255:SF71">
    <property type="entry name" value="RECEPTOR PROTEIN SERINE_THREONINE KINASE"/>
    <property type="match status" value="1"/>
</dbReference>
<evidence type="ECO:0008006" key="13">
    <source>
        <dbReference type="Google" id="ProtNLM"/>
    </source>
</evidence>
<evidence type="ECO:0000256" key="7">
    <source>
        <dbReference type="ARBA" id="ARBA00022840"/>
    </source>
</evidence>
<evidence type="ECO:0000256" key="3">
    <source>
        <dbReference type="ARBA" id="ARBA00022679"/>
    </source>
</evidence>
<keyword evidence="4" id="KW-0812">Transmembrane</keyword>
<keyword evidence="7" id="KW-0067">ATP-binding</keyword>
<dbReference type="GO" id="GO:0005524">
    <property type="term" value="F:ATP binding"/>
    <property type="evidence" value="ECO:0007669"/>
    <property type="project" value="UniProtKB-KW"/>
</dbReference>
<evidence type="ECO:0000256" key="5">
    <source>
        <dbReference type="ARBA" id="ARBA00022741"/>
    </source>
</evidence>
<evidence type="ECO:0000256" key="6">
    <source>
        <dbReference type="ARBA" id="ARBA00022777"/>
    </source>
</evidence>
<keyword evidence="2" id="KW-0723">Serine/threonine-protein kinase</keyword>
<dbReference type="GO" id="GO:0004675">
    <property type="term" value="F:transmembrane receptor protein serine/threonine kinase activity"/>
    <property type="evidence" value="ECO:0007669"/>
    <property type="project" value="InterPro"/>
</dbReference>
<evidence type="ECO:0000256" key="4">
    <source>
        <dbReference type="ARBA" id="ARBA00022692"/>
    </source>
</evidence>
<keyword evidence="12" id="KW-1185">Reference proteome</keyword>
<dbReference type="InterPro" id="IPR000333">
    <property type="entry name" value="TGFB_receptor"/>
</dbReference>
<evidence type="ECO:0000256" key="2">
    <source>
        <dbReference type="ARBA" id="ARBA00022527"/>
    </source>
</evidence>
<accession>A0A238BJY9</accession>
<dbReference type="SUPFAM" id="SSF56112">
    <property type="entry name" value="Protein kinase-like (PK-like)"/>
    <property type="match status" value="1"/>
</dbReference>
<evidence type="ECO:0000313" key="12">
    <source>
        <dbReference type="Proteomes" id="UP000242913"/>
    </source>
</evidence>
<name>A0A238BJY9_9BILA</name>
<keyword evidence="5" id="KW-0547">Nucleotide-binding</keyword>